<dbReference type="GeneID" id="85225635"/>
<organism evidence="8 9">
    <name type="scientific">Malassezia japonica</name>
    <dbReference type="NCBI Taxonomy" id="223818"/>
    <lineage>
        <taxon>Eukaryota</taxon>
        <taxon>Fungi</taxon>
        <taxon>Dikarya</taxon>
        <taxon>Basidiomycota</taxon>
        <taxon>Ustilaginomycotina</taxon>
        <taxon>Malasseziomycetes</taxon>
        <taxon>Malasseziales</taxon>
        <taxon>Malasseziaceae</taxon>
        <taxon>Malassezia</taxon>
    </lineage>
</organism>
<dbReference type="EMBL" id="CP119960">
    <property type="protein sequence ID" value="WFD39016.1"/>
    <property type="molecule type" value="Genomic_DNA"/>
</dbReference>
<name>A0AAF0JFJ7_9BASI</name>
<feature type="transmembrane region" description="Helical" evidence="6">
    <location>
        <begin position="92"/>
        <end position="116"/>
    </location>
</feature>
<keyword evidence="4 6" id="KW-1133">Transmembrane helix</keyword>
<accession>A0AAF0JFJ7</accession>
<evidence type="ECO:0000256" key="1">
    <source>
        <dbReference type="ARBA" id="ARBA00004141"/>
    </source>
</evidence>
<protein>
    <recommendedName>
        <fullName evidence="6">Protein YOP1</fullName>
    </recommendedName>
</protein>
<feature type="region of interest" description="Disordered" evidence="7">
    <location>
        <begin position="161"/>
        <end position="186"/>
    </location>
</feature>
<dbReference type="PANTHER" id="PTHR12300:SF161">
    <property type="entry name" value="RECEPTOR EXPRESSION-ENHANCING PROTEIN"/>
    <property type="match status" value="1"/>
</dbReference>
<gene>
    <name evidence="8" type="primary">YOP1</name>
    <name evidence="8" type="ORF">MJAP1_001986</name>
</gene>
<dbReference type="RefSeq" id="XP_060121913.1">
    <property type="nucleotide sequence ID" value="XM_060265930.1"/>
</dbReference>
<dbReference type="PANTHER" id="PTHR12300">
    <property type="entry name" value="HVA22-LIKE PROTEINS"/>
    <property type="match status" value="1"/>
</dbReference>
<proteinExistence type="inferred from homology"/>
<evidence type="ECO:0000256" key="7">
    <source>
        <dbReference type="SAM" id="MobiDB-lite"/>
    </source>
</evidence>
<comment type="similarity">
    <text evidence="2 6">Belongs to the DP1 family.</text>
</comment>
<keyword evidence="3 6" id="KW-0812">Transmembrane</keyword>
<evidence type="ECO:0000256" key="2">
    <source>
        <dbReference type="ARBA" id="ARBA00008573"/>
    </source>
</evidence>
<feature type="compositionally biased region" description="Low complexity" evidence="7">
    <location>
        <begin position="162"/>
        <end position="186"/>
    </location>
</feature>
<evidence type="ECO:0000313" key="9">
    <source>
        <dbReference type="Proteomes" id="UP001217754"/>
    </source>
</evidence>
<reference evidence="8" key="1">
    <citation type="submission" date="2023-03" db="EMBL/GenBank/DDBJ databases">
        <title>Mating type loci evolution in Malassezia.</title>
        <authorList>
            <person name="Coelho M.A."/>
        </authorList>
    </citation>
    <scope>NUCLEOTIDE SEQUENCE</scope>
    <source>
        <strain evidence="8">CBS 9431</strain>
    </source>
</reference>
<evidence type="ECO:0000256" key="4">
    <source>
        <dbReference type="ARBA" id="ARBA00022989"/>
    </source>
</evidence>
<dbReference type="AlphaFoldDB" id="A0AAF0JFJ7"/>
<dbReference type="GO" id="GO:0016020">
    <property type="term" value="C:membrane"/>
    <property type="evidence" value="ECO:0007669"/>
    <property type="project" value="UniProtKB-SubCell"/>
</dbReference>
<comment type="caution">
    <text evidence="6">Lacks conserved residue(s) required for the propagation of feature annotation.</text>
</comment>
<keyword evidence="5 6" id="KW-0472">Membrane</keyword>
<sequence length="186" mass="20959">MASQAQVIQQKVDSFLAQLDKELSKYPALNRFDKQLPVPKSYIAVGIFFVFTVLVFFNIFAGFLTNFIGFVIPTYFSLAALETPQPQDDVQWLTYWVVFGFFNFIESFVSVVLYWFPFYYTFKTLAIVWLVLPQTQGAKLVYHKLLRPLFLTITRSAGVTPSQVSSSTGTSSASASGFSAQGLHTQ</sequence>
<comment type="subcellular location">
    <subcellularLocation>
        <location evidence="1 6">Membrane</location>
        <topology evidence="1 6">Multi-pass membrane protein</topology>
    </subcellularLocation>
</comment>
<evidence type="ECO:0000256" key="6">
    <source>
        <dbReference type="RuleBase" id="RU362006"/>
    </source>
</evidence>
<evidence type="ECO:0000313" key="8">
    <source>
        <dbReference type="EMBL" id="WFD39016.1"/>
    </source>
</evidence>
<dbReference type="Proteomes" id="UP001217754">
    <property type="component" value="Chromosome 3"/>
</dbReference>
<feature type="transmembrane region" description="Helical" evidence="6">
    <location>
        <begin position="41"/>
        <end position="72"/>
    </location>
</feature>
<evidence type="ECO:0000256" key="3">
    <source>
        <dbReference type="ARBA" id="ARBA00022692"/>
    </source>
</evidence>
<keyword evidence="9" id="KW-1185">Reference proteome</keyword>
<dbReference type="InterPro" id="IPR004345">
    <property type="entry name" value="TB2_DP1_HVA22"/>
</dbReference>
<dbReference type="Pfam" id="PF03134">
    <property type="entry name" value="TB2_DP1_HVA22"/>
    <property type="match status" value="1"/>
</dbReference>
<evidence type="ECO:0000256" key="5">
    <source>
        <dbReference type="ARBA" id="ARBA00023136"/>
    </source>
</evidence>